<evidence type="ECO:0000313" key="1">
    <source>
        <dbReference type="EMBL" id="BAG33231.1"/>
    </source>
</evidence>
<gene>
    <name evidence="1" type="ordered locus">PGN_0712</name>
</gene>
<accession>B2RIN6</accession>
<dbReference type="EMBL" id="AP009380">
    <property type="protein sequence ID" value="BAG33231.1"/>
    <property type="molecule type" value="Genomic_DNA"/>
</dbReference>
<dbReference type="AlphaFoldDB" id="B2RIN6"/>
<reference evidence="1 2" key="1">
    <citation type="journal article" date="2008" name="DNA Res.">
        <title>Determination of the genome sequence of Porphyromonas gingivalis strain ATCC 33277 and genomic comparison with strain W83 revealed extensive genome rearrangements in P. gingivalis.</title>
        <authorList>
            <person name="Naito M."/>
            <person name="Hirakawa H."/>
            <person name="Yamashita A."/>
            <person name="Ohara N."/>
            <person name="Shoji M."/>
            <person name="Yukitake H."/>
            <person name="Nakayama K."/>
            <person name="Toh H."/>
            <person name="Yoshimura F."/>
            <person name="Kuhara S."/>
            <person name="Hattori M."/>
            <person name="Hayashi T."/>
            <person name="Nakayama K."/>
        </authorList>
    </citation>
    <scope>NUCLEOTIDE SEQUENCE [LARGE SCALE GENOMIC DNA]</scope>
    <source>
        <strain evidence="2">ATCC 33277 / DSM 20709 / CIP 103683 / JCM 12257 / NCTC 11834 / 2561</strain>
    </source>
</reference>
<protein>
    <submittedName>
        <fullName evidence="1">Uncharacterized protein</fullName>
    </submittedName>
</protein>
<dbReference type="KEGG" id="pgn:PGN_0712"/>
<dbReference type="Proteomes" id="UP000008842">
    <property type="component" value="Chromosome"/>
</dbReference>
<proteinExistence type="predicted"/>
<name>B2RIN6_PORG3</name>
<organism evidence="1 2">
    <name type="scientific">Porphyromonas gingivalis (strain ATCC 33277 / DSM 20709 / CIP 103683 / JCM 12257 / NCTC 11834 / 2561)</name>
    <dbReference type="NCBI Taxonomy" id="431947"/>
    <lineage>
        <taxon>Bacteria</taxon>
        <taxon>Pseudomonadati</taxon>
        <taxon>Bacteroidota</taxon>
        <taxon>Bacteroidia</taxon>
        <taxon>Bacteroidales</taxon>
        <taxon>Porphyromonadaceae</taxon>
        <taxon>Porphyromonas</taxon>
    </lineage>
</organism>
<dbReference type="HOGENOM" id="CLU_211012_0_0_10"/>
<sequence>MVRKLFYFGSGSEKFSRHNEKVLAPLRSENTRHNQIICGSYFRQN</sequence>
<evidence type="ECO:0000313" key="2">
    <source>
        <dbReference type="Proteomes" id="UP000008842"/>
    </source>
</evidence>